<dbReference type="SUPFAM" id="SSF53756">
    <property type="entry name" value="UDP-Glycosyltransferase/glycogen phosphorylase"/>
    <property type="match status" value="1"/>
</dbReference>
<evidence type="ECO:0000313" key="4">
    <source>
        <dbReference type="Proteomes" id="UP001457282"/>
    </source>
</evidence>
<dbReference type="PANTHER" id="PTHR48048:SF88">
    <property type="entry name" value="GLYCOSYLTRANSFERASE"/>
    <property type="match status" value="1"/>
</dbReference>
<dbReference type="InterPro" id="IPR050481">
    <property type="entry name" value="UDP-glycosyltransf_plant"/>
</dbReference>
<accession>A0AAW1WLM5</accession>
<sequence>MKRSAELVFIPIPGIATSSDGTDAYIESVAESSISQQRIKFINLPQKNMDTTGQQQAPTSSSSIDSQQTNVKDVVTKLIESESETRIVGFVIDMFCTSMIDVANEFGVPTYVFFASGAAVLGLMFHLQELRDDHNKHCMEFKDSTVELATPSYANPLPVARVLLSVLFEKDAGDSFLDFAKRFRDAKGILVNTFTELESYALHSLDSDGKIPPVFPVGPILNIKNDDSDNQVDSKHKSDILKWLDDDYADHTGVLPEGFLDRTARIGKEGWSCCVSAQKIERGIKEVMDLDSGIRKKVKEISENSKKALLEGGSSYSSLGHFIDQI</sequence>
<evidence type="ECO:0000256" key="2">
    <source>
        <dbReference type="SAM" id="MobiDB-lite"/>
    </source>
</evidence>
<evidence type="ECO:0000313" key="3">
    <source>
        <dbReference type="EMBL" id="KAK9924225.1"/>
    </source>
</evidence>
<keyword evidence="4" id="KW-1185">Reference proteome</keyword>
<organism evidence="3 4">
    <name type="scientific">Rubus argutus</name>
    <name type="common">Southern blackberry</name>
    <dbReference type="NCBI Taxonomy" id="59490"/>
    <lineage>
        <taxon>Eukaryota</taxon>
        <taxon>Viridiplantae</taxon>
        <taxon>Streptophyta</taxon>
        <taxon>Embryophyta</taxon>
        <taxon>Tracheophyta</taxon>
        <taxon>Spermatophyta</taxon>
        <taxon>Magnoliopsida</taxon>
        <taxon>eudicotyledons</taxon>
        <taxon>Gunneridae</taxon>
        <taxon>Pentapetalae</taxon>
        <taxon>rosids</taxon>
        <taxon>fabids</taxon>
        <taxon>Rosales</taxon>
        <taxon>Rosaceae</taxon>
        <taxon>Rosoideae</taxon>
        <taxon>Rosoideae incertae sedis</taxon>
        <taxon>Rubus</taxon>
    </lineage>
</organism>
<dbReference type="Proteomes" id="UP001457282">
    <property type="component" value="Unassembled WGS sequence"/>
</dbReference>
<name>A0AAW1WLM5_RUBAR</name>
<reference evidence="3 4" key="1">
    <citation type="journal article" date="2023" name="G3 (Bethesda)">
        <title>A chromosome-length genome assembly and annotation of blackberry (Rubus argutus, cv. 'Hillquist').</title>
        <authorList>
            <person name="Bruna T."/>
            <person name="Aryal R."/>
            <person name="Dudchenko O."/>
            <person name="Sargent D.J."/>
            <person name="Mead D."/>
            <person name="Buti M."/>
            <person name="Cavallini A."/>
            <person name="Hytonen T."/>
            <person name="Andres J."/>
            <person name="Pham M."/>
            <person name="Weisz D."/>
            <person name="Mascagni F."/>
            <person name="Usai G."/>
            <person name="Natali L."/>
            <person name="Bassil N."/>
            <person name="Fernandez G.E."/>
            <person name="Lomsadze A."/>
            <person name="Armour M."/>
            <person name="Olukolu B."/>
            <person name="Poorten T."/>
            <person name="Britton C."/>
            <person name="Davik J."/>
            <person name="Ashrafi H."/>
            <person name="Aiden E.L."/>
            <person name="Borodovsky M."/>
            <person name="Worthington M."/>
        </authorList>
    </citation>
    <scope>NUCLEOTIDE SEQUENCE [LARGE SCALE GENOMIC DNA]</scope>
    <source>
        <strain evidence="3">PI 553951</strain>
    </source>
</reference>
<dbReference type="GO" id="GO:0035251">
    <property type="term" value="F:UDP-glucosyltransferase activity"/>
    <property type="evidence" value="ECO:0007669"/>
    <property type="project" value="InterPro"/>
</dbReference>
<dbReference type="EMBL" id="JBEDUW010000006">
    <property type="protein sequence ID" value="KAK9924225.1"/>
    <property type="molecule type" value="Genomic_DNA"/>
</dbReference>
<protein>
    <submittedName>
        <fullName evidence="3">Uncharacterized protein</fullName>
    </submittedName>
</protein>
<dbReference type="AlphaFoldDB" id="A0AAW1WLM5"/>
<evidence type="ECO:0000256" key="1">
    <source>
        <dbReference type="ARBA" id="ARBA00022676"/>
    </source>
</evidence>
<gene>
    <name evidence="3" type="ORF">M0R45_032606</name>
</gene>
<comment type="caution">
    <text evidence="3">The sequence shown here is derived from an EMBL/GenBank/DDBJ whole genome shotgun (WGS) entry which is preliminary data.</text>
</comment>
<proteinExistence type="predicted"/>
<dbReference type="PANTHER" id="PTHR48048">
    <property type="entry name" value="GLYCOSYLTRANSFERASE"/>
    <property type="match status" value="1"/>
</dbReference>
<dbReference type="Gene3D" id="3.40.50.2000">
    <property type="entry name" value="Glycogen Phosphorylase B"/>
    <property type="match status" value="3"/>
</dbReference>
<keyword evidence="1" id="KW-0328">Glycosyltransferase</keyword>
<keyword evidence="1" id="KW-0808">Transferase</keyword>
<feature type="region of interest" description="Disordered" evidence="2">
    <location>
        <begin position="49"/>
        <end position="68"/>
    </location>
</feature>